<dbReference type="eggNOG" id="ENOG502QZDE">
    <property type="taxonomic scope" value="Eukaryota"/>
</dbReference>
<sequence length="435" mass="46879">MLWFHTLKDSEAAPVSVQSGRRGVAPIRAEPGSSPSSNIKARRVFECAGGSVASFDRSPTAAPQAAQQQSRRAVPSKQDTSMRAPSSPAAKSKKQALPSYLSNIRNAQASIDRELKPFLSPAISAADRKTTKPQAPILAGGLSSSASGRSTINRNPSKWATSIQNFGQRFGDQWRKRRRKKGSGNVSVPQAFYVSVACFFFAFPLFFVLFILARHAVFGDESLTVTSRHEVPAHPSDAAMVADPSLIMVEDPSPIEAIEDLVGLNDNDEREDADESHPSNVPIDNEYPNVKKYTADATNNEETALPKQTNATIAETSAIVSSETVKVAGGAPNATDTVETSKTQVMSNATIQLDEMKAQILSEQKKMAFGMEEVAMGVSSSSSKLDEKDQTDEPSIVNPSKVDTETKSRMRSNDSSTGEADDGKQRRTLRGSGVR</sequence>
<evidence type="ECO:0000313" key="4">
    <source>
        <dbReference type="Proteomes" id="UP000266841"/>
    </source>
</evidence>
<keyword evidence="2" id="KW-1133">Transmembrane helix</keyword>
<feature type="transmembrane region" description="Helical" evidence="2">
    <location>
        <begin position="191"/>
        <end position="213"/>
    </location>
</feature>
<dbReference type="Proteomes" id="UP000266841">
    <property type="component" value="Unassembled WGS sequence"/>
</dbReference>
<reference evidence="3 4" key="1">
    <citation type="journal article" date="2012" name="Genome Biol.">
        <title>Genome and low-iron response of an oceanic diatom adapted to chronic iron limitation.</title>
        <authorList>
            <person name="Lommer M."/>
            <person name="Specht M."/>
            <person name="Roy A.S."/>
            <person name="Kraemer L."/>
            <person name="Andreson R."/>
            <person name="Gutowska M.A."/>
            <person name="Wolf J."/>
            <person name="Bergner S.V."/>
            <person name="Schilhabel M.B."/>
            <person name="Klostermeier U.C."/>
            <person name="Beiko R.G."/>
            <person name="Rosenstiel P."/>
            <person name="Hippler M."/>
            <person name="Laroche J."/>
        </authorList>
    </citation>
    <scope>NUCLEOTIDE SEQUENCE [LARGE SCALE GENOMIC DNA]</scope>
    <source>
        <strain evidence="3 4">CCMP1005</strain>
    </source>
</reference>
<feature type="region of interest" description="Disordered" evidence="1">
    <location>
        <begin position="379"/>
        <end position="435"/>
    </location>
</feature>
<accession>K0T8Q6</accession>
<dbReference type="AlphaFoldDB" id="K0T8Q6"/>
<keyword evidence="4" id="KW-1185">Reference proteome</keyword>
<feature type="region of interest" description="Disordered" evidence="1">
    <location>
        <begin position="9"/>
        <end position="96"/>
    </location>
</feature>
<dbReference type="EMBL" id="AGNL01004074">
    <property type="protein sequence ID" value="EJK73955.1"/>
    <property type="molecule type" value="Genomic_DNA"/>
</dbReference>
<gene>
    <name evidence="3" type="ORF">THAOC_04399</name>
</gene>
<protein>
    <submittedName>
        <fullName evidence="3">Uncharacterized protein</fullName>
    </submittedName>
</protein>
<evidence type="ECO:0000313" key="3">
    <source>
        <dbReference type="EMBL" id="EJK73955.1"/>
    </source>
</evidence>
<organism evidence="3 4">
    <name type="scientific">Thalassiosira oceanica</name>
    <name type="common">Marine diatom</name>
    <dbReference type="NCBI Taxonomy" id="159749"/>
    <lineage>
        <taxon>Eukaryota</taxon>
        <taxon>Sar</taxon>
        <taxon>Stramenopiles</taxon>
        <taxon>Ochrophyta</taxon>
        <taxon>Bacillariophyta</taxon>
        <taxon>Coscinodiscophyceae</taxon>
        <taxon>Thalassiosirophycidae</taxon>
        <taxon>Thalassiosirales</taxon>
        <taxon>Thalassiosiraceae</taxon>
        <taxon>Thalassiosira</taxon>
    </lineage>
</organism>
<keyword evidence="2" id="KW-0812">Transmembrane</keyword>
<name>K0T8Q6_THAOC</name>
<proteinExistence type="predicted"/>
<comment type="caution">
    <text evidence="3">The sequence shown here is derived from an EMBL/GenBank/DDBJ whole genome shotgun (WGS) entry which is preliminary data.</text>
</comment>
<evidence type="ECO:0000256" key="1">
    <source>
        <dbReference type="SAM" id="MobiDB-lite"/>
    </source>
</evidence>
<evidence type="ECO:0000256" key="2">
    <source>
        <dbReference type="SAM" id="Phobius"/>
    </source>
</evidence>
<keyword evidence="2" id="KW-0472">Membrane</keyword>
<feature type="compositionally biased region" description="Basic and acidic residues" evidence="1">
    <location>
        <begin position="402"/>
        <end position="412"/>
    </location>
</feature>
<feature type="compositionally biased region" description="Low complexity" evidence="1">
    <location>
        <begin position="57"/>
        <end position="76"/>
    </location>
</feature>